<evidence type="ECO:0000259" key="4">
    <source>
        <dbReference type="Pfam" id="PF01494"/>
    </source>
</evidence>
<protein>
    <submittedName>
        <fullName evidence="5">FAD-dependent monooxygenase</fullName>
    </submittedName>
</protein>
<sequence>MLPVIIAGAGPVGLALALALAGHGVPTVVLDGAEGPPPTRLARTCVVPHDLAHWARAAGGDAAAPAWAAWRVTHRGRTVLRHEHTPDTAPRHLPQHALEHALREAATREGLIRIARRHRLTDLEQRGPEVIAHSMANGPEGRPGVVRQWRGSHLVGCDGPRSTVRKLLAIPFPGRTGVERLAVATLRAELPWPDEAGLHRGLPAGEVTARPLADGLWRLDWPLPPDGGLVTPDSLLARVHATLAAWHDGEVPAYELLDTGVHVCHQRLARGWRSGRVFLAGDAAHLLGALGTQQVAEGLRDVDNLAWKLAIACHDRDAETLLDSYEAERRAAVGTRLRAVDQALPLVRGRGGLGARLTGRGRGRLALLTDSHLGLGTLGAPARYAASPLAPTLRTARSTATPVGAPVVDVPVITLAGERERLRDRLGGPLLLVLTAPGARVWDAKHWLSAGLMPELAAAADTLPLSAELLVTEEYPGAGPHTLLLVRPDGHLAAALPGADLAALRACAAALRGKIPAGADPGSDR</sequence>
<comment type="cofactor">
    <cofactor evidence="1">
        <name>FAD</name>
        <dbReference type="ChEBI" id="CHEBI:57692"/>
    </cofactor>
</comment>
<evidence type="ECO:0000313" key="5">
    <source>
        <dbReference type="EMBL" id="MDT0347304.1"/>
    </source>
</evidence>
<evidence type="ECO:0000313" key="6">
    <source>
        <dbReference type="Proteomes" id="UP001183246"/>
    </source>
</evidence>
<comment type="caution">
    <text evidence="5">The sequence shown here is derived from an EMBL/GenBank/DDBJ whole genome shotgun (WGS) entry which is preliminary data.</text>
</comment>
<evidence type="ECO:0000256" key="3">
    <source>
        <dbReference type="ARBA" id="ARBA00022827"/>
    </source>
</evidence>
<dbReference type="SUPFAM" id="SSF51905">
    <property type="entry name" value="FAD/NAD(P)-binding domain"/>
    <property type="match status" value="1"/>
</dbReference>
<dbReference type="Proteomes" id="UP001183246">
    <property type="component" value="Unassembled WGS sequence"/>
</dbReference>
<dbReference type="GO" id="GO:0004497">
    <property type="term" value="F:monooxygenase activity"/>
    <property type="evidence" value="ECO:0007669"/>
    <property type="project" value="UniProtKB-KW"/>
</dbReference>
<dbReference type="PANTHER" id="PTHR43004:SF19">
    <property type="entry name" value="BINDING MONOOXYGENASE, PUTATIVE (JCVI)-RELATED"/>
    <property type="match status" value="1"/>
</dbReference>
<evidence type="ECO:0000256" key="2">
    <source>
        <dbReference type="ARBA" id="ARBA00022630"/>
    </source>
</evidence>
<dbReference type="InterPro" id="IPR050641">
    <property type="entry name" value="RIFMO-like"/>
</dbReference>
<accession>A0ABU2N3K8</accession>
<feature type="domain" description="FAD-binding" evidence="4">
    <location>
        <begin position="2"/>
        <end position="333"/>
    </location>
</feature>
<keyword evidence="5" id="KW-0503">Monooxygenase</keyword>
<dbReference type="PRINTS" id="PR00420">
    <property type="entry name" value="RNGMNOXGNASE"/>
</dbReference>
<name>A0ABU2N3K8_9ACTN</name>
<reference evidence="6" key="1">
    <citation type="submission" date="2023-07" db="EMBL/GenBank/DDBJ databases">
        <title>30 novel species of actinomycetes from the DSMZ collection.</title>
        <authorList>
            <person name="Nouioui I."/>
        </authorList>
    </citation>
    <scope>NUCLEOTIDE SEQUENCE [LARGE SCALE GENOMIC DNA]</scope>
    <source>
        <strain evidence="6">DSM 44938</strain>
    </source>
</reference>
<evidence type="ECO:0000256" key="1">
    <source>
        <dbReference type="ARBA" id="ARBA00001974"/>
    </source>
</evidence>
<dbReference type="Pfam" id="PF01494">
    <property type="entry name" value="FAD_binding_3"/>
    <property type="match status" value="1"/>
</dbReference>
<keyword evidence="5" id="KW-0560">Oxidoreductase</keyword>
<keyword evidence="2" id="KW-0285">Flavoprotein</keyword>
<dbReference type="InterPro" id="IPR036188">
    <property type="entry name" value="FAD/NAD-bd_sf"/>
</dbReference>
<dbReference type="RefSeq" id="WP_311708429.1">
    <property type="nucleotide sequence ID" value="NZ_JAVREL010000030.1"/>
</dbReference>
<dbReference type="Gene3D" id="3.30.70.2450">
    <property type="match status" value="1"/>
</dbReference>
<keyword evidence="3" id="KW-0274">FAD</keyword>
<keyword evidence="6" id="KW-1185">Reference proteome</keyword>
<organism evidence="5 6">
    <name type="scientific">Streptomyces litchfieldiae</name>
    <dbReference type="NCBI Taxonomy" id="3075543"/>
    <lineage>
        <taxon>Bacteria</taxon>
        <taxon>Bacillati</taxon>
        <taxon>Actinomycetota</taxon>
        <taxon>Actinomycetes</taxon>
        <taxon>Kitasatosporales</taxon>
        <taxon>Streptomycetaceae</taxon>
        <taxon>Streptomyces</taxon>
    </lineage>
</organism>
<dbReference type="PANTHER" id="PTHR43004">
    <property type="entry name" value="TRK SYSTEM POTASSIUM UPTAKE PROTEIN"/>
    <property type="match status" value="1"/>
</dbReference>
<dbReference type="InterPro" id="IPR002938">
    <property type="entry name" value="FAD-bd"/>
</dbReference>
<proteinExistence type="predicted"/>
<gene>
    <name evidence="5" type="ORF">RM590_32725</name>
</gene>
<dbReference type="Gene3D" id="3.50.50.60">
    <property type="entry name" value="FAD/NAD(P)-binding domain"/>
    <property type="match status" value="1"/>
</dbReference>
<dbReference type="EMBL" id="JAVREL010000030">
    <property type="protein sequence ID" value="MDT0347304.1"/>
    <property type="molecule type" value="Genomic_DNA"/>
</dbReference>